<dbReference type="InterPro" id="IPR017972">
    <property type="entry name" value="Cyt_P450_CS"/>
</dbReference>
<dbReference type="PANTHER" id="PTHR24291:SF50">
    <property type="entry name" value="BIFUNCTIONAL ALBAFLAVENONE MONOOXYGENASE_TERPENE SYNTHASE"/>
    <property type="match status" value="1"/>
</dbReference>
<evidence type="ECO:0000256" key="7">
    <source>
        <dbReference type="PIRSR" id="PIRSR602401-1"/>
    </source>
</evidence>
<dbReference type="EMBL" id="BNJK01000001">
    <property type="protein sequence ID" value="GHO92750.1"/>
    <property type="molecule type" value="Genomic_DNA"/>
</dbReference>
<dbReference type="Proteomes" id="UP000597444">
    <property type="component" value="Unassembled WGS sequence"/>
</dbReference>
<comment type="cofactor">
    <cofactor evidence="7">
        <name>heme</name>
        <dbReference type="ChEBI" id="CHEBI:30413"/>
    </cofactor>
</comment>
<keyword evidence="4 8" id="KW-0560">Oxidoreductase</keyword>
<name>A0A8J3IHX6_9CHLR</name>
<dbReference type="GO" id="GO:0016705">
    <property type="term" value="F:oxidoreductase activity, acting on paired donors, with incorporation or reduction of molecular oxygen"/>
    <property type="evidence" value="ECO:0007669"/>
    <property type="project" value="InterPro"/>
</dbReference>
<evidence type="ECO:0000256" key="4">
    <source>
        <dbReference type="ARBA" id="ARBA00023002"/>
    </source>
</evidence>
<dbReference type="CDD" id="cd20620">
    <property type="entry name" value="CYP132-like"/>
    <property type="match status" value="1"/>
</dbReference>
<keyword evidence="2 7" id="KW-0349">Heme</keyword>
<evidence type="ECO:0000313" key="9">
    <source>
        <dbReference type="EMBL" id="GHO92750.1"/>
    </source>
</evidence>
<dbReference type="GO" id="GO:0004497">
    <property type="term" value="F:monooxygenase activity"/>
    <property type="evidence" value="ECO:0007669"/>
    <property type="project" value="UniProtKB-KW"/>
</dbReference>
<keyword evidence="5 7" id="KW-0408">Iron</keyword>
<proteinExistence type="inferred from homology"/>
<evidence type="ECO:0000256" key="5">
    <source>
        <dbReference type="ARBA" id="ARBA00023004"/>
    </source>
</evidence>
<keyword evidence="6 8" id="KW-0503">Monooxygenase</keyword>
<dbReference type="PRINTS" id="PR00385">
    <property type="entry name" value="P450"/>
</dbReference>
<dbReference type="InterPro" id="IPR050196">
    <property type="entry name" value="Cytochrome_P450_Monoox"/>
</dbReference>
<gene>
    <name evidence="9" type="ORF">KSF_027980</name>
</gene>
<comment type="caution">
    <text evidence="9">The sequence shown here is derived from an EMBL/GenBank/DDBJ whole genome shotgun (WGS) entry which is preliminary data.</text>
</comment>
<dbReference type="InterPro" id="IPR001128">
    <property type="entry name" value="Cyt_P450"/>
</dbReference>
<dbReference type="SUPFAM" id="SSF48264">
    <property type="entry name" value="Cytochrome P450"/>
    <property type="match status" value="1"/>
</dbReference>
<dbReference type="PANTHER" id="PTHR24291">
    <property type="entry name" value="CYTOCHROME P450 FAMILY 4"/>
    <property type="match status" value="1"/>
</dbReference>
<dbReference type="InterPro" id="IPR036396">
    <property type="entry name" value="Cyt_P450_sf"/>
</dbReference>
<dbReference type="InterPro" id="IPR002401">
    <property type="entry name" value="Cyt_P450_E_grp-I"/>
</dbReference>
<dbReference type="Gene3D" id="1.10.630.10">
    <property type="entry name" value="Cytochrome P450"/>
    <property type="match status" value="1"/>
</dbReference>
<sequence>MPFSSTPSPYRCKLPPGPSAFQPWKSNFAVQHDLLFFLNTLIQTYGDTVRFQLALWPAYLLNRPEDVKRVLQTNSHKYDKDVLFFRMLRPWLGNGLVTNLEPASWLRQRRLLQPAFHKSYIAAFDTIMTTETVGMLQCWDVDGEGSRPLPLLHEMQRLTLRIASRTLFGSDFSQHLDPFNQALIEVNEFFLSYLRFPFPPLRFPTPRHKRFWRAKRFMDSVIYEMIAHQRQTHEERKDLLSLLLQAKDEETGEPMNQQQVHDEALTLLAAGYETTATVLTWFWCLLAQHPQVEERLHKELDDVLAGRLPTGADLLRLPYLRLILEETLRLYPSGWLEMRKAREADELGGYTVPKNTILIWSPYLLHRHPDFWVQPERFDPERINLPTSLYQQAREADTWIPFGNGPHRCIGQHFAMMEMTLLVATIAQRYRLLLAPGYRPEIEPFITLGARQGLPMLRQRR</sequence>
<reference evidence="9" key="1">
    <citation type="submission" date="2020-10" db="EMBL/GenBank/DDBJ databases">
        <title>Taxonomic study of unclassified bacteria belonging to the class Ktedonobacteria.</title>
        <authorList>
            <person name="Yabe S."/>
            <person name="Wang C.M."/>
            <person name="Zheng Y."/>
            <person name="Sakai Y."/>
            <person name="Cavaletti L."/>
            <person name="Monciardini P."/>
            <person name="Donadio S."/>
        </authorList>
    </citation>
    <scope>NUCLEOTIDE SEQUENCE</scope>
    <source>
        <strain evidence="9">ID150040</strain>
    </source>
</reference>
<evidence type="ECO:0000256" key="6">
    <source>
        <dbReference type="ARBA" id="ARBA00023033"/>
    </source>
</evidence>
<dbReference type="Pfam" id="PF00067">
    <property type="entry name" value="p450"/>
    <property type="match status" value="1"/>
</dbReference>
<evidence type="ECO:0000256" key="3">
    <source>
        <dbReference type="ARBA" id="ARBA00022723"/>
    </source>
</evidence>
<evidence type="ECO:0000313" key="10">
    <source>
        <dbReference type="Proteomes" id="UP000597444"/>
    </source>
</evidence>
<accession>A0A8J3IHX6</accession>
<dbReference type="GO" id="GO:0005506">
    <property type="term" value="F:iron ion binding"/>
    <property type="evidence" value="ECO:0007669"/>
    <property type="project" value="InterPro"/>
</dbReference>
<dbReference type="AlphaFoldDB" id="A0A8J3IHX6"/>
<dbReference type="RefSeq" id="WP_220203569.1">
    <property type="nucleotide sequence ID" value="NZ_BNJK01000001.1"/>
</dbReference>
<keyword evidence="10" id="KW-1185">Reference proteome</keyword>
<keyword evidence="3 7" id="KW-0479">Metal-binding</keyword>
<dbReference type="PROSITE" id="PS00086">
    <property type="entry name" value="CYTOCHROME_P450"/>
    <property type="match status" value="1"/>
</dbReference>
<feature type="binding site" description="axial binding residue" evidence="7">
    <location>
        <position position="409"/>
    </location>
    <ligand>
        <name>heme</name>
        <dbReference type="ChEBI" id="CHEBI:30413"/>
    </ligand>
    <ligandPart>
        <name>Fe</name>
        <dbReference type="ChEBI" id="CHEBI:18248"/>
    </ligandPart>
</feature>
<organism evidence="9 10">
    <name type="scientific">Reticulibacter mediterranei</name>
    <dbReference type="NCBI Taxonomy" id="2778369"/>
    <lineage>
        <taxon>Bacteria</taxon>
        <taxon>Bacillati</taxon>
        <taxon>Chloroflexota</taxon>
        <taxon>Ktedonobacteria</taxon>
        <taxon>Ktedonobacterales</taxon>
        <taxon>Reticulibacteraceae</taxon>
        <taxon>Reticulibacter</taxon>
    </lineage>
</organism>
<evidence type="ECO:0000256" key="8">
    <source>
        <dbReference type="RuleBase" id="RU000461"/>
    </source>
</evidence>
<dbReference type="PRINTS" id="PR00463">
    <property type="entry name" value="EP450I"/>
</dbReference>
<evidence type="ECO:0000256" key="1">
    <source>
        <dbReference type="ARBA" id="ARBA00010617"/>
    </source>
</evidence>
<evidence type="ECO:0000256" key="2">
    <source>
        <dbReference type="ARBA" id="ARBA00022617"/>
    </source>
</evidence>
<dbReference type="GO" id="GO:0020037">
    <property type="term" value="F:heme binding"/>
    <property type="evidence" value="ECO:0007669"/>
    <property type="project" value="InterPro"/>
</dbReference>
<protein>
    <submittedName>
        <fullName evidence="9">Cytochrome P450</fullName>
    </submittedName>
</protein>
<comment type="similarity">
    <text evidence="1 8">Belongs to the cytochrome P450 family.</text>
</comment>